<dbReference type="KEGG" id="cmq:B840_10785"/>
<reference evidence="2 3" key="1">
    <citation type="submission" date="2014-05" db="EMBL/GenBank/DDBJ databases">
        <title>Complete genome sequence of Corynebacterium marinum DSM 44953.</title>
        <authorList>
            <person name="Schaffert L."/>
            <person name="Albersmeier A."/>
            <person name="Kalinowski J."/>
            <person name="Ruckert C."/>
        </authorList>
    </citation>
    <scope>NUCLEOTIDE SEQUENCE [LARGE SCALE GENOMIC DNA]</scope>
    <source>
        <strain evidence="2 3">DSM 44953</strain>
    </source>
</reference>
<proteinExistence type="predicted"/>
<dbReference type="STRING" id="1224162.B840_10785"/>
<keyword evidence="1" id="KW-1133">Transmembrane helix</keyword>
<keyword evidence="1" id="KW-0472">Membrane</keyword>
<evidence type="ECO:0000313" key="3">
    <source>
        <dbReference type="Proteomes" id="UP000031928"/>
    </source>
</evidence>
<feature type="transmembrane region" description="Helical" evidence="1">
    <location>
        <begin position="122"/>
        <end position="140"/>
    </location>
</feature>
<feature type="transmembrane region" description="Helical" evidence="1">
    <location>
        <begin position="38"/>
        <end position="57"/>
    </location>
</feature>
<dbReference type="OrthoDB" id="3829721at2"/>
<dbReference type="HOGENOM" id="CLU_091585_5_1_11"/>
<protein>
    <recommendedName>
        <fullName evidence="4">Integral membrane protein</fullName>
    </recommendedName>
</protein>
<dbReference type="EMBL" id="CP007790">
    <property type="protein sequence ID" value="AJK69729.1"/>
    <property type="molecule type" value="Genomic_DNA"/>
</dbReference>
<dbReference type="InterPro" id="IPR005325">
    <property type="entry name" value="DUF308_memb"/>
</dbReference>
<evidence type="ECO:0000313" key="2">
    <source>
        <dbReference type="EMBL" id="AJK69729.1"/>
    </source>
</evidence>
<dbReference type="Pfam" id="PF03729">
    <property type="entry name" value="DUF308"/>
    <property type="match status" value="2"/>
</dbReference>
<accession>A0A0B6TTZ5</accession>
<organism evidence="2 3">
    <name type="scientific">Corynebacterium marinum DSM 44953</name>
    <dbReference type="NCBI Taxonomy" id="1224162"/>
    <lineage>
        <taxon>Bacteria</taxon>
        <taxon>Bacillati</taxon>
        <taxon>Actinomycetota</taxon>
        <taxon>Actinomycetes</taxon>
        <taxon>Mycobacteriales</taxon>
        <taxon>Corynebacteriaceae</taxon>
        <taxon>Corynebacterium</taxon>
    </lineage>
</organism>
<dbReference type="PANTHER" id="PTHR34989:SF1">
    <property type="entry name" value="PROTEIN HDED"/>
    <property type="match status" value="1"/>
</dbReference>
<dbReference type="Proteomes" id="UP000031928">
    <property type="component" value="Chromosome"/>
</dbReference>
<sequence>MLDFARRSSTVLIVSGLLAIAVGVVAVAWPGLTILTLVLIWGWYALVDGLLALAAGLRPRNRDSRVFLIVIAAIGIAAGLLTIFRPLDSGIALAWILGVWLLAKGASELVSAFSQQRETSRWLLLLGGILFVTAGVIFIANPGTAALAVSKWLGVCAILWGVFILGAGIARRTAVKEAGGAAS</sequence>
<gene>
    <name evidence="2" type="ORF">B840_10785</name>
</gene>
<feature type="transmembrane region" description="Helical" evidence="1">
    <location>
        <begin position="12"/>
        <end position="32"/>
    </location>
</feature>
<keyword evidence="1" id="KW-0812">Transmembrane</keyword>
<name>A0A0B6TTZ5_9CORY</name>
<dbReference type="RefSeq" id="WP_042622106.1">
    <property type="nucleotide sequence ID" value="NZ_CP007790.1"/>
</dbReference>
<evidence type="ECO:0000256" key="1">
    <source>
        <dbReference type="SAM" id="Phobius"/>
    </source>
</evidence>
<dbReference type="AlphaFoldDB" id="A0A0B6TTZ5"/>
<feature type="transmembrane region" description="Helical" evidence="1">
    <location>
        <begin position="152"/>
        <end position="170"/>
    </location>
</feature>
<evidence type="ECO:0008006" key="4">
    <source>
        <dbReference type="Google" id="ProtNLM"/>
    </source>
</evidence>
<dbReference type="GO" id="GO:0005886">
    <property type="term" value="C:plasma membrane"/>
    <property type="evidence" value="ECO:0007669"/>
    <property type="project" value="TreeGrafter"/>
</dbReference>
<keyword evidence="3" id="KW-1185">Reference proteome</keyword>
<dbReference type="InterPro" id="IPR052712">
    <property type="entry name" value="Acid_resist_chaperone_HdeD"/>
</dbReference>
<feature type="transmembrane region" description="Helical" evidence="1">
    <location>
        <begin position="90"/>
        <end position="110"/>
    </location>
</feature>
<dbReference type="PANTHER" id="PTHR34989">
    <property type="entry name" value="PROTEIN HDED"/>
    <property type="match status" value="1"/>
</dbReference>
<feature type="transmembrane region" description="Helical" evidence="1">
    <location>
        <begin position="66"/>
        <end position="84"/>
    </location>
</feature>